<dbReference type="Proteomes" id="UP000075903">
    <property type="component" value="Unassembled WGS sequence"/>
</dbReference>
<accession>A0A182VHY6</accession>
<dbReference type="EnsemblMetazoa" id="AMEM015279-RA">
    <property type="protein sequence ID" value="AMEM015279-PA"/>
    <property type="gene ID" value="AMEM015279"/>
</dbReference>
<dbReference type="SMART" id="SM00020">
    <property type="entry name" value="Tryp_SPc"/>
    <property type="match status" value="1"/>
</dbReference>
<dbReference type="VEuPathDB" id="VectorBase:AMEM015279"/>
<organism evidence="3 4">
    <name type="scientific">Anopheles merus</name>
    <name type="common">Mosquito</name>
    <dbReference type="NCBI Taxonomy" id="30066"/>
    <lineage>
        <taxon>Eukaryota</taxon>
        <taxon>Metazoa</taxon>
        <taxon>Ecdysozoa</taxon>
        <taxon>Arthropoda</taxon>
        <taxon>Hexapoda</taxon>
        <taxon>Insecta</taxon>
        <taxon>Pterygota</taxon>
        <taxon>Neoptera</taxon>
        <taxon>Endopterygota</taxon>
        <taxon>Diptera</taxon>
        <taxon>Nematocera</taxon>
        <taxon>Culicoidea</taxon>
        <taxon>Culicidae</taxon>
        <taxon>Anophelinae</taxon>
        <taxon>Anopheles</taxon>
    </lineage>
</organism>
<comment type="similarity">
    <text evidence="1">Belongs to the peptidase S1 family. CLIP subfamily.</text>
</comment>
<dbReference type="AlphaFoldDB" id="A0A182VHY6"/>
<dbReference type="Gene3D" id="2.40.10.10">
    <property type="entry name" value="Trypsin-like serine proteases"/>
    <property type="match status" value="3"/>
</dbReference>
<dbReference type="PROSITE" id="PS50240">
    <property type="entry name" value="TRYPSIN_DOM"/>
    <property type="match status" value="2"/>
</dbReference>
<dbReference type="VEuPathDB" id="VectorBase:AMEM21_000032"/>
<evidence type="ECO:0000313" key="4">
    <source>
        <dbReference type="Proteomes" id="UP000075903"/>
    </source>
</evidence>
<dbReference type="STRING" id="30066.A0A182VHY6"/>
<dbReference type="Pfam" id="PF00089">
    <property type="entry name" value="Trypsin"/>
    <property type="match status" value="2"/>
</dbReference>
<dbReference type="GO" id="GO:0004252">
    <property type="term" value="F:serine-type endopeptidase activity"/>
    <property type="evidence" value="ECO:0007669"/>
    <property type="project" value="InterPro"/>
</dbReference>
<reference evidence="3" key="1">
    <citation type="submission" date="2020-05" db="UniProtKB">
        <authorList>
            <consortium name="EnsemblMetazoa"/>
        </authorList>
    </citation>
    <scope>IDENTIFICATION</scope>
    <source>
        <strain evidence="3">MAF</strain>
    </source>
</reference>
<dbReference type="InterPro" id="IPR051333">
    <property type="entry name" value="CLIP_Serine_Protease"/>
</dbReference>
<keyword evidence="4" id="KW-1185">Reference proteome</keyword>
<name>A0A182VHY6_ANOME</name>
<dbReference type="PANTHER" id="PTHR24260">
    <property type="match status" value="1"/>
</dbReference>
<sequence>MNKYVQPVCLWTMDSNQEMIVGKNGTIVGFGLNEQDVVSDQLKQALIGVIDPLTCIASDRAAFGPVLTSDMFCGKGQMGVGACNGDSGGGMFFEVGGKWFVRGLVSFTPLRGNTGLCDPLKYTAYTDVAKYLEWIKKYIDQRVLSFESDVLDIDYEEKLRLFNFKTCGVISAIDAIDGTTKWKLPWLGFVTPQNTNEYRCVVTLISEWYAVGPAHCFRNDGDEAFIILDVGNVYPNSSCIVSSAPHATAITCVHRPHKRPIRRIIVHPNFSPSNIEDNIALIELLAPADTTLPYVKPICLSVTAELRTNAKTNLHVATDSTTDEHYYKNMPVRYLESAECMKQYTKQNITLNLGNNRLCAEIASKQDEQNCNALIEGSPLQEMKMVGGKEQYFLRGFELHGRACDFESAPPMYINIERYIDWILYNMKYNVLEELDGNSAVNILQKTLRKEWSMLQQQPGKEKLGLFDMDTCGTPNALSNTINAFPWVGFLLDAKNHEDTYPSINSLVVLISKWYALAPYRSFHNDVHWRFLLLGQYNSDDSGDCYDNICRETHQVVEIENVIFPPEHLRYGFALIELLEPPNLDDKFVKPICLPFMDQLHRHNQTEVLISSKGDSYKIESKKLTTVDDRNCQQRFLLEKHFHSHNENYTCAIEAEKLRKIPLYSMLGSPMQKPIRYGESTRYFLYGMDIENVYGQYSLLPLKYGPYLFESVTKEALDWIVESMRVKWRQTSFISTSKNERVHLSPVQHASKRALFNFNTCGESSSSYPMPWMGNVFSNAPFFNLSRCLATLITDQYVVGSGYCFSDINPE</sequence>
<evidence type="ECO:0000313" key="3">
    <source>
        <dbReference type="EnsemblMetazoa" id="AMEM015279-PA"/>
    </source>
</evidence>
<evidence type="ECO:0000256" key="1">
    <source>
        <dbReference type="ARBA" id="ARBA00024195"/>
    </source>
</evidence>
<protein>
    <recommendedName>
        <fullName evidence="2">Peptidase S1 domain-containing protein</fullName>
    </recommendedName>
</protein>
<dbReference type="InterPro" id="IPR001254">
    <property type="entry name" value="Trypsin_dom"/>
</dbReference>
<feature type="domain" description="Peptidase S1" evidence="2">
    <location>
        <begin position="1"/>
        <end position="140"/>
    </location>
</feature>
<proteinExistence type="inferred from homology"/>
<dbReference type="SUPFAM" id="SSF50494">
    <property type="entry name" value="Trypsin-like serine proteases"/>
    <property type="match status" value="3"/>
</dbReference>
<dbReference type="InterPro" id="IPR009003">
    <property type="entry name" value="Peptidase_S1_PA"/>
</dbReference>
<feature type="domain" description="Peptidase S1" evidence="2">
    <location>
        <begin position="175"/>
        <end position="428"/>
    </location>
</feature>
<dbReference type="PANTHER" id="PTHR24260:SF136">
    <property type="entry name" value="GH08193P-RELATED"/>
    <property type="match status" value="1"/>
</dbReference>
<evidence type="ECO:0000259" key="2">
    <source>
        <dbReference type="PROSITE" id="PS50240"/>
    </source>
</evidence>
<dbReference type="GO" id="GO:0006508">
    <property type="term" value="P:proteolysis"/>
    <property type="evidence" value="ECO:0007669"/>
    <property type="project" value="InterPro"/>
</dbReference>
<dbReference type="InterPro" id="IPR043504">
    <property type="entry name" value="Peptidase_S1_PA_chymotrypsin"/>
</dbReference>